<dbReference type="RefSeq" id="WP_061524849.1">
    <property type="nucleotide sequence ID" value="NZ_JRHX01000059.1"/>
</dbReference>
<evidence type="ECO:0000313" key="7">
    <source>
        <dbReference type="Proteomes" id="UP000075544"/>
    </source>
</evidence>
<evidence type="ECO:0000256" key="1">
    <source>
        <dbReference type="SAM" id="MobiDB-lite"/>
    </source>
</evidence>
<dbReference type="EMBL" id="JRHX01000059">
    <property type="protein sequence ID" value="KXZ70256.1"/>
    <property type="molecule type" value="Genomic_DNA"/>
</dbReference>
<feature type="transmembrane region" description="Helical" evidence="2">
    <location>
        <begin position="17"/>
        <end position="37"/>
    </location>
</feature>
<dbReference type="PATRIC" id="fig|52133.19.peg.1962"/>
<dbReference type="EMBL" id="JRHX01000061">
    <property type="protein sequence ID" value="KXZ70124.1"/>
    <property type="molecule type" value="Genomic_DNA"/>
</dbReference>
<evidence type="ECO:0000313" key="6">
    <source>
        <dbReference type="EMBL" id="KXZ70256.1"/>
    </source>
</evidence>
<keyword evidence="2" id="KW-0812">Transmembrane</keyword>
<keyword evidence="2" id="KW-0472">Membrane</keyword>
<feature type="compositionally biased region" description="Low complexity" evidence="1">
    <location>
        <begin position="54"/>
        <end position="72"/>
    </location>
</feature>
<evidence type="ECO:0000313" key="5">
    <source>
        <dbReference type="EMBL" id="KXZ70124.1"/>
    </source>
</evidence>
<evidence type="ECO:0000313" key="3">
    <source>
        <dbReference type="EMBL" id="KXZ68877.1"/>
    </source>
</evidence>
<sequence length="215" mass="24197">MNRNSNDSTSTKTLQPMHWVLIVCGMIVLLTAAVLYNQQQQRQTDLKLAQLAATQSQSSHSSSSTTTEPSTSADLDMGEDGISMSTDATEAEPSTSTSNANLENLSMQIDGEYHDDQTLNSNPSSYGLKPMQSASPDLKSMLPEIDQMLRTHLMEAWGRADRDQVQKRVEGWSQQGDELTYRAAWDSDRYQCTWYVVRWNLRSQQVLQEGYQPCF</sequence>
<organism evidence="4 7">
    <name type="scientific">Acinetobacter venetianus</name>
    <dbReference type="NCBI Taxonomy" id="52133"/>
    <lineage>
        <taxon>Bacteria</taxon>
        <taxon>Pseudomonadati</taxon>
        <taxon>Pseudomonadota</taxon>
        <taxon>Gammaproteobacteria</taxon>
        <taxon>Moraxellales</taxon>
        <taxon>Moraxellaceae</taxon>
        <taxon>Acinetobacter</taxon>
    </lineage>
</organism>
<name>A0A150HQL5_9GAMM</name>
<dbReference type="EMBL" id="JRHX01000085">
    <property type="protein sequence ID" value="KXZ68895.1"/>
    <property type="molecule type" value="Genomic_DNA"/>
</dbReference>
<evidence type="ECO:0000256" key="2">
    <source>
        <dbReference type="SAM" id="Phobius"/>
    </source>
</evidence>
<feature type="region of interest" description="Disordered" evidence="1">
    <location>
        <begin position="54"/>
        <end position="101"/>
    </location>
</feature>
<proteinExistence type="predicted"/>
<evidence type="ECO:0000313" key="4">
    <source>
        <dbReference type="EMBL" id="KXZ68895.1"/>
    </source>
</evidence>
<comment type="caution">
    <text evidence="4">The sequence shown here is derived from an EMBL/GenBank/DDBJ whole genome shotgun (WGS) entry which is preliminary data.</text>
</comment>
<keyword evidence="2" id="KW-1133">Transmembrane helix</keyword>
<protein>
    <submittedName>
        <fullName evidence="4">Uncharacterized protein</fullName>
    </submittedName>
</protein>
<dbReference type="Proteomes" id="UP000075544">
    <property type="component" value="Unassembled WGS sequence"/>
</dbReference>
<accession>A0A150HQL5</accession>
<reference evidence="4 7" key="1">
    <citation type="journal article" date="2016" name="Sci. Rep.">
        <title>Genomic and phenotypic characterization of the species Acinetobacter venetianus.</title>
        <authorList>
            <person name="Fondi M."/>
            <person name="Maida I."/>
            <person name="Perrin E."/>
            <person name="Orlandini V."/>
            <person name="La Torre L."/>
            <person name="Bosi E."/>
            <person name="Negroni A."/>
            <person name="Zanaroli G."/>
            <person name="Fava F."/>
            <person name="Decorosi F."/>
            <person name="Giovannetti L."/>
            <person name="Viti C."/>
            <person name="Vaneechoutte M."/>
            <person name="Dijkshoorn L."/>
            <person name="Fani R."/>
        </authorList>
    </citation>
    <scope>NUCLEOTIDE SEQUENCE [LARGE SCALE GENOMIC DNA]</scope>
    <source>
        <strain evidence="4 7">LUH13518</strain>
    </source>
</reference>
<gene>
    <name evidence="6" type="ORF">AVENLUH13518_01935</name>
    <name evidence="5" type="ORF">AVENLUH13518_02021</name>
    <name evidence="4" type="ORF">AVENLUH13518_02825</name>
    <name evidence="3" type="ORF">AVENLUH13518_02833</name>
</gene>
<dbReference type="EMBL" id="JRHX01000086">
    <property type="protein sequence ID" value="KXZ68877.1"/>
    <property type="molecule type" value="Genomic_DNA"/>
</dbReference>
<feature type="compositionally biased region" description="Polar residues" evidence="1">
    <location>
        <begin position="83"/>
        <end position="101"/>
    </location>
</feature>
<dbReference type="AlphaFoldDB" id="A0A150HQL5"/>